<evidence type="ECO:0000256" key="3">
    <source>
        <dbReference type="ARBA" id="ARBA00048462"/>
    </source>
</evidence>
<dbReference type="GO" id="GO:0005829">
    <property type="term" value="C:cytosol"/>
    <property type="evidence" value="ECO:0007669"/>
    <property type="project" value="TreeGrafter"/>
</dbReference>
<keyword evidence="2 4" id="KW-0012">Acyltransferase</keyword>
<dbReference type="SUPFAM" id="SSF55048">
    <property type="entry name" value="Probable ACP-binding domain of malonyl-CoA ACP transacylase"/>
    <property type="match status" value="1"/>
</dbReference>
<evidence type="ECO:0000256" key="4">
    <source>
        <dbReference type="PIRNR" id="PIRNR000446"/>
    </source>
</evidence>
<dbReference type="InterPro" id="IPR001227">
    <property type="entry name" value="Ac_transferase_dom_sf"/>
</dbReference>
<dbReference type="NCBIfam" id="TIGR00128">
    <property type="entry name" value="fabD"/>
    <property type="match status" value="1"/>
</dbReference>
<dbReference type="InterPro" id="IPR050858">
    <property type="entry name" value="Mal-CoA-ACP_Trans/PKS_FabD"/>
</dbReference>
<dbReference type="PANTHER" id="PTHR42681">
    <property type="entry name" value="MALONYL-COA-ACYL CARRIER PROTEIN TRANSACYLASE, MITOCHONDRIAL"/>
    <property type="match status" value="1"/>
</dbReference>
<evidence type="ECO:0000256" key="2">
    <source>
        <dbReference type="ARBA" id="ARBA00023315"/>
    </source>
</evidence>
<reference evidence="7 8" key="1">
    <citation type="journal article" date="2016" name="Nat. Commun.">
        <title>Thousands of microbial genomes shed light on interconnected biogeochemical processes in an aquifer system.</title>
        <authorList>
            <person name="Anantharaman K."/>
            <person name="Brown C.T."/>
            <person name="Hug L.A."/>
            <person name="Sharon I."/>
            <person name="Castelle C.J."/>
            <person name="Probst A.J."/>
            <person name="Thomas B.C."/>
            <person name="Singh A."/>
            <person name="Wilkins M.J."/>
            <person name="Karaoz U."/>
            <person name="Brodie E.L."/>
            <person name="Williams K.H."/>
            <person name="Hubbard S.S."/>
            <person name="Banfield J.F."/>
        </authorList>
    </citation>
    <scope>NUCLEOTIDE SEQUENCE [LARGE SCALE GENOMIC DNA]</scope>
</reference>
<dbReference type="PANTHER" id="PTHR42681:SF1">
    <property type="entry name" value="MALONYL-COA-ACYL CARRIER PROTEIN TRANSACYLASE, MITOCHONDRIAL"/>
    <property type="match status" value="1"/>
</dbReference>
<evidence type="ECO:0000313" key="8">
    <source>
        <dbReference type="Proteomes" id="UP000177905"/>
    </source>
</evidence>
<dbReference type="Gene3D" id="3.40.366.10">
    <property type="entry name" value="Malonyl-Coenzyme A Acyl Carrier Protein, domain 2"/>
    <property type="match status" value="1"/>
</dbReference>
<keyword evidence="1 4" id="KW-0808">Transferase</keyword>
<dbReference type="AlphaFoldDB" id="A0A1F4S424"/>
<comment type="similarity">
    <text evidence="4">Belongs to the fabD family.</text>
</comment>
<evidence type="ECO:0000313" key="7">
    <source>
        <dbReference type="EMBL" id="OGC15185.1"/>
    </source>
</evidence>
<comment type="catalytic activity">
    <reaction evidence="3 4">
        <text>holo-[ACP] + malonyl-CoA = malonyl-[ACP] + CoA</text>
        <dbReference type="Rhea" id="RHEA:41792"/>
        <dbReference type="Rhea" id="RHEA-COMP:9623"/>
        <dbReference type="Rhea" id="RHEA-COMP:9685"/>
        <dbReference type="ChEBI" id="CHEBI:57287"/>
        <dbReference type="ChEBI" id="CHEBI:57384"/>
        <dbReference type="ChEBI" id="CHEBI:64479"/>
        <dbReference type="ChEBI" id="CHEBI:78449"/>
        <dbReference type="EC" id="2.3.1.39"/>
    </reaction>
</comment>
<dbReference type="SUPFAM" id="SSF52151">
    <property type="entry name" value="FabD/lysophospholipase-like"/>
    <property type="match status" value="1"/>
</dbReference>
<name>A0A1F4S424_UNCSA</name>
<comment type="caution">
    <text evidence="7">The sequence shown here is derived from an EMBL/GenBank/DDBJ whole genome shotgun (WGS) entry which is preliminary data.</text>
</comment>
<evidence type="ECO:0000256" key="1">
    <source>
        <dbReference type="ARBA" id="ARBA00022679"/>
    </source>
</evidence>
<dbReference type="PIRSF" id="PIRSF000446">
    <property type="entry name" value="Mct"/>
    <property type="match status" value="1"/>
</dbReference>
<dbReference type="InterPro" id="IPR016036">
    <property type="entry name" value="Malonyl_transacylase_ACP-bd"/>
</dbReference>
<dbReference type="InterPro" id="IPR014043">
    <property type="entry name" value="Acyl_transferase_dom"/>
</dbReference>
<dbReference type="FunFam" id="3.30.70.250:FF:000001">
    <property type="entry name" value="Malonyl CoA-acyl carrier protein transacylase"/>
    <property type="match status" value="1"/>
</dbReference>
<dbReference type="InterPro" id="IPR004410">
    <property type="entry name" value="Malonyl_CoA-ACP_transAc_FabD"/>
</dbReference>
<dbReference type="GO" id="GO:0006633">
    <property type="term" value="P:fatty acid biosynthetic process"/>
    <property type="evidence" value="ECO:0007669"/>
    <property type="project" value="TreeGrafter"/>
</dbReference>
<dbReference type="EC" id="2.3.1.39" evidence="4"/>
<protein>
    <recommendedName>
        <fullName evidence="4">Malonyl CoA-acyl carrier protein transacylase</fullName>
        <ecNumber evidence="4">2.3.1.39</ecNumber>
    </recommendedName>
</protein>
<organism evidence="7 8">
    <name type="scientific">candidate division WOR-1 bacterium RIFOXYB2_FULL_36_35</name>
    <dbReference type="NCBI Taxonomy" id="1802578"/>
    <lineage>
        <taxon>Bacteria</taxon>
        <taxon>Bacillati</taxon>
        <taxon>Saganbacteria</taxon>
    </lineage>
</organism>
<sequence>MGKGFAEALLDQANEVLGIDLKRICFEGSQEELKKTEISQPAILTVSIAAFDILKSKNIKPDYVAGHSLGEYSALVAAESINFKDAVRLVYLRGKFMQEAVPIGQGAMAAILMLDKEQIKECCDKAKDKGVVQIANFNAPGQIVISGEREAVLAASAFCKEAGAKRIIPLAVSAPFHSILMQKAADKLKIELDKINIKDANVPLVSNIDAEPVTSALKIKENLYSQVVGSVLWEDSVKKMVSLGVEKFIEVGPGNVLCGLVKKIDPTLVRVQNFESVLLEGFGR</sequence>
<dbReference type="InterPro" id="IPR024925">
    <property type="entry name" value="Malonyl_CoA-ACP_transAc"/>
</dbReference>
<dbReference type="GO" id="GO:0004314">
    <property type="term" value="F:[acyl-carrier-protein] S-malonyltransferase activity"/>
    <property type="evidence" value="ECO:0007669"/>
    <property type="project" value="UniProtKB-EC"/>
</dbReference>
<dbReference type="EMBL" id="MEUA01000024">
    <property type="protein sequence ID" value="OGC15185.1"/>
    <property type="molecule type" value="Genomic_DNA"/>
</dbReference>
<feature type="active site" evidence="5">
    <location>
        <position position="68"/>
    </location>
</feature>
<feature type="domain" description="Malonyl-CoA:ACP transacylase (MAT)" evidence="6">
    <location>
        <begin position="1"/>
        <end position="282"/>
    </location>
</feature>
<evidence type="ECO:0000256" key="5">
    <source>
        <dbReference type="PIRSR" id="PIRSR000446-1"/>
    </source>
</evidence>
<feature type="active site" evidence="5">
    <location>
        <position position="177"/>
    </location>
</feature>
<gene>
    <name evidence="7" type="ORF">A2290_08925</name>
</gene>
<dbReference type="InterPro" id="IPR016035">
    <property type="entry name" value="Acyl_Trfase/lysoPLipase"/>
</dbReference>
<dbReference type="Gene3D" id="3.30.70.250">
    <property type="entry name" value="Malonyl-CoA ACP transacylase, ACP-binding"/>
    <property type="match status" value="1"/>
</dbReference>
<dbReference type="Pfam" id="PF00698">
    <property type="entry name" value="Acyl_transf_1"/>
    <property type="match status" value="1"/>
</dbReference>
<accession>A0A1F4S424</accession>
<dbReference type="SMART" id="SM00827">
    <property type="entry name" value="PKS_AT"/>
    <property type="match status" value="1"/>
</dbReference>
<evidence type="ECO:0000259" key="6">
    <source>
        <dbReference type="SMART" id="SM00827"/>
    </source>
</evidence>
<proteinExistence type="inferred from homology"/>
<dbReference type="Proteomes" id="UP000177905">
    <property type="component" value="Unassembled WGS sequence"/>
</dbReference>